<sequence>MTNNSKNVVWWAEGSWSGVITDRAVMLLPPDVPQDLTERLWWLLRSEEGSLTHALDELVMGMGGRLGAIPDFLLAVTTPDDVFHMALRGEAKVEVDGHPVDATGITTWFETTFTAPTSVVAHTSQKTTALLRPATDAIVGTSRLVIKGGRSKTEDGEEDDPDRAGALAPVADLGVESDAATDDADVEPGPQDQDAPQAEASDDAPSSAAATPELDDVPALSGQAPLGQDESVSPLYPDFLEEGLVEAAQADEADEAVTTDEALERALIEDAAAEAEEAVEAVEAEAPSTEDADQPVEAVEPPAEAAVLAAAAQAGGPLEDGPFDRVADPILGEELEVRLPAEVEDSVSREAQAVEEAPSVPLPDFLVESPEQPALDLLDEGPQGPAGLVEAPDAEALSDDAVEAGRTVEAGFDMPEPAAAPMISDPEALALDAGLPGQDVADGLIAPPPPPGVEDEAALAEALRLSAEDRPGDHDGRTIASLPDDLSEELRAELLSQGVSTGDSEQASVTPPAGGAGGSAEHGERGEAEAPASSVLLQEAPRFGDHDGHTVAGLPEDLVGQLVSLIGGDEKEAEQEALPLVSPAEPEAVRVVLSAVCGQGHPNPTNYTTCRECGAELNRPAKSVACPPLGRMVTSAGESVALSQPVLVGRGPVADSVSSVADVPVLPLQIPSPNQLVSRNHILIELDAWSVLAQDLGNCNGTILNREGEASVRLAASNPVLLRSGDVLDLGDGQTLTFENLP</sequence>
<feature type="region of interest" description="Disordered" evidence="2">
    <location>
        <begin position="270"/>
        <end position="301"/>
    </location>
</feature>
<evidence type="ECO:0000259" key="3">
    <source>
        <dbReference type="PROSITE" id="PS50006"/>
    </source>
</evidence>
<feature type="region of interest" description="Disordered" evidence="2">
    <location>
        <begin position="178"/>
        <end position="234"/>
    </location>
</feature>
<evidence type="ECO:0000256" key="2">
    <source>
        <dbReference type="SAM" id="MobiDB-lite"/>
    </source>
</evidence>
<organism evidence="4 5">
    <name type="scientific">Actinomyces slackii</name>
    <dbReference type="NCBI Taxonomy" id="52774"/>
    <lineage>
        <taxon>Bacteria</taxon>
        <taxon>Bacillati</taxon>
        <taxon>Actinomycetota</taxon>
        <taxon>Actinomycetes</taxon>
        <taxon>Actinomycetales</taxon>
        <taxon>Actinomycetaceae</taxon>
        <taxon>Actinomyces</taxon>
    </lineage>
</organism>
<feature type="compositionally biased region" description="Polar residues" evidence="2">
    <location>
        <begin position="497"/>
        <end position="509"/>
    </location>
</feature>
<proteinExistence type="predicted"/>
<protein>
    <submittedName>
        <fullName evidence="4">FHA domain</fullName>
    </submittedName>
</protein>
<evidence type="ECO:0000256" key="1">
    <source>
        <dbReference type="ARBA" id="ARBA00022553"/>
    </source>
</evidence>
<dbReference type="RefSeq" id="WP_026426704.1">
    <property type="nucleotide sequence ID" value="NZ_CBCRWE010000015.1"/>
</dbReference>
<keyword evidence="1" id="KW-0597">Phosphoprotein</keyword>
<dbReference type="CDD" id="cd00060">
    <property type="entry name" value="FHA"/>
    <property type="match status" value="1"/>
</dbReference>
<dbReference type="InterPro" id="IPR008984">
    <property type="entry name" value="SMAD_FHA_dom_sf"/>
</dbReference>
<gene>
    <name evidence="4" type="ORF">NCTC11923_00279</name>
</gene>
<evidence type="ECO:0000313" key="5">
    <source>
        <dbReference type="Proteomes" id="UP000276899"/>
    </source>
</evidence>
<dbReference type="Gene3D" id="2.60.200.20">
    <property type="match status" value="1"/>
</dbReference>
<dbReference type="EMBL" id="LR134363">
    <property type="protein sequence ID" value="VEG73670.1"/>
    <property type="molecule type" value="Genomic_DNA"/>
</dbReference>
<reference evidence="4 5" key="1">
    <citation type="submission" date="2018-12" db="EMBL/GenBank/DDBJ databases">
        <authorList>
            <consortium name="Pathogen Informatics"/>
        </authorList>
    </citation>
    <scope>NUCLEOTIDE SEQUENCE [LARGE SCALE GENOMIC DNA]</scope>
    <source>
        <strain evidence="4 5">NCTC11923</strain>
    </source>
</reference>
<dbReference type="SUPFAM" id="SSF49879">
    <property type="entry name" value="SMAD/FHA domain"/>
    <property type="match status" value="1"/>
</dbReference>
<name>A0A448K9U8_9ACTO</name>
<dbReference type="InterPro" id="IPR000253">
    <property type="entry name" value="FHA_dom"/>
</dbReference>
<evidence type="ECO:0000313" key="4">
    <source>
        <dbReference type="EMBL" id="VEG73670.1"/>
    </source>
</evidence>
<dbReference type="STRING" id="1278298.GCA_000428685_01534"/>
<dbReference type="Pfam" id="PF00498">
    <property type="entry name" value="FHA"/>
    <property type="match status" value="1"/>
</dbReference>
<dbReference type="KEGG" id="asla:NCTC11923_00279"/>
<keyword evidence="5" id="KW-1185">Reference proteome</keyword>
<feature type="domain" description="FHA" evidence="3">
    <location>
        <begin position="646"/>
        <end position="705"/>
    </location>
</feature>
<dbReference type="Proteomes" id="UP000276899">
    <property type="component" value="Chromosome"/>
</dbReference>
<feature type="region of interest" description="Disordered" evidence="2">
    <location>
        <begin position="497"/>
        <end position="532"/>
    </location>
</feature>
<feature type="compositionally biased region" description="Acidic residues" evidence="2">
    <location>
        <begin position="271"/>
        <end position="294"/>
    </location>
</feature>
<feature type="compositionally biased region" description="Low complexity" evidence="2">
    <location>
        <begin position="190"/>
        <end position="210"/>
    </location>
</feature>
<dbReference type="AlphaFoldDB" id="A0A448K9U8"/>
<dbReference type="PROSITE" id="PS50006">
    <property type="entry name" value="FHA_DOMAIN"/>
    <property type="match status" value="1"/>
</dbReference>
<accession>A0A448K9U8</accession>